<keyword evidence="9" id="KW-1185">Reference proteome</keyword>
<feature type="transmembrane region" description="Helical" evidence="4">
    <location>
        <begin position="21"/>
        <end position="43"/>
    </location>
</feature>
<organism evidence="7 8">
    <name type="scientific">Capnocytophaga canis</name>
    <dbReference type="NCBI Taxonomy" id="1848903"/>
    <lineage>
        <taxon>Bacteria</taxon>
        <taxon>Pseudomonadati</taxon>
        <taxon>Bacteroidota</taxon>
        <taxon>Flavobacteriia</taxon>
        <taxon>Flavobacteriales</taxon>
        <taxon>Flavobacteriaceae</taxon>
        <taxon>Capnocytophaga</taxon>
    </lineage>
</organism>
<evidence type="ECO:0000313" key="7">
    <source>
        <dbReference type="EMBL" id="CEN52213.1"/>
    </source>
</evidence>
<evidence type="ECO:0000259" key="5">
    <source>
        <dbReference type="SMART" id="SM00534"/>
    </source>
</evidence>
<dbReference type="GO" id="GO:0140664">
    <property type="term" value="F:ATP-dependent DNA damage sensor activity"/>
    <property type="evidence" value="ECO:0007669"/>
    <property type="project" value="InterPro"/>
</dbReference>
<dbReference type="InterPro" id="IPR045076">
    <property type="entry name" value="MutS"/>
</dbReference>
<accession>A0A0B7IQH4</accession>
<dbReference type="Gene3D" id="1.10.1420.10">
    <property type="match status" value="1"/>
</dbReference>
<dbReference type="SUPFAM" id="SSF52540">
    <property type="entry name" value="P-loop containing nucleoside triphosphate hydrolases"/>
    <property type="match status" value="1"/>
</dbReference>
<dbReference type="Proteomes" id="UP000038200">
    <property type="component" value="Unassembled WGS sequence"/>
</dbReference>
<feature type="transmembrane region" description="Helical" evidence="4">
    <location>
        <begin position="204"/>
        <end position="227"/>
    </location>
</feature>
<name>A0A0B7IQH4_9FLAO</name>
<dbReference type="Pfam" id="PF00488">
    <property type="entry name" value="MutS_V"/>
    <property type="match status" value="1"/>
</dbReference>
<keyword evidence="4" id="KW-1133">Transmembrane helix</keyword>
<sequence>MIPAYKKQLEKAKDLHQKYTKIYNIIGAVRLCVAISILFLGYLSFTNFSLLYLVGIFFFVIFFLFLVVKHKKISYLRKIEKSKIDINQKEIDFLEKGVYFYDNGFDFQDKEHPYAYDLDIFGEKSLFHYINRAVTFSGKKQLAAHFLRTDNKYIPEKQATIAELSEKLEWRQDFMAVASQAPDNQHTAEKISTWKERKEVLFSFPLRVFIYLSPLLLLSFIILGYIFDYADMKMWANTLFVINLMVFGWELRHILKNKQGFEGIYDTLYSVRKNIELIEKESFKSKQICELQQQLIQNNQRASELTRSLARLLDNMDNVLNIFSWVLNGFTLYHLHQYNKLILWKKINAEHVATWLDVISEMEALCSLANFKYNHPEFVFPELNAHFEVSFVDIGHPLIAENQRVTNSISFKENRFVILTGSNMSGKSTFLRTLGVNVLLTSMGLPVCAKKANVHPMKILISMRLSDSLNDGKSYFFAEIDRLKQIMETLQQEPCFVLLDELLRGTNSEDKQSGTVKIIEKMVELNAIGIIATHDLEVCKLESEYPHHLKNQCFEVEIINNELHFDYKLKEGVCQNKNATFLMKKMGII</sequence>
<dbReference type="Proteomes" id="UP000045051">
    <property type="component" value="Unassembled WGS sequence"/>
</dbReference>
<evidence type="ECO:0000256" key="3">
    <source>
        <dbReference type="ARBA" id="ARBA00023125"/>
    </source>
</evidence>
<dbReference type="AlphaFoldDB" id="A0A0B7IQH4"/>
<evidence type="ECO:0000313" key="6">
    <source>
        <dbReference type="EMBL" id="CEN43338.1"/>
    </source>
</evidence>
<gene>
    <name evidence="6" type="ORF">CCAND38_100017</name>
    <name evidence="7" type="ORF">CCAND93_220039</name>
</gene>
<dbReference type="InterPro" id="IPR027417">
    <property type="entry name" value="P-loop_NTPase"/>
</dbReference>
<evidence type="ECO:0000256" key="4">
    <source>
        <dbReference type="SAM" id="Phobius"/>
    </source>
</evidence>
<dbReference type="GO" id="GO:0005829">
    <property type="term" value="C:cytosol"/>
    <property type="evidence" value="ECO:0007669"/>
    <property type="project" value="TreeGrafter"/>
</dbReference>
<keyword evidence="3" id="KW-0238">DNA-binding</keyword>
<dbReference type="GO" id="GO:0005524">
    <property type="term" value="F:ATP binding"/>
    <property type="evidence" value="ECO:0007669"/>
    <property type="project" value="UniProtKB-KW"/>
</dbReference>
<keyword evidence="4" id="KW-0812">Transmembrane</keyword>
<dbReference type="SUPFAM" id="SSF48334">
    <property type="entry name" value="DNA repair protein MutS, domain III"/>
    <property type="match status" value="1"/>
</dbReference>
<dbReference type="InterPro" id="IPR036187">
    <property type="entry name" value="DNA_mismatch_repair_MutS_sf"/>
</dbReference>
<evidence type="ECO:0000256" key="1">
    <source>
        <dbReference type="ARBA" id="ARBA00022741"/>
    </source>
</evidence>
<dbReference type="SMART" id="SM00534">
    <property type="entry name" value="MUTSac"/>
    <property type="match status" value="1"/>
</dbReference>
<feature type="transmembrane region" description="Helical" evidence="4">
    <location>
        <begin position="49"/>
        <end position="68"/>
    </location>
</feature>
<dbReference type="OrthoDB" id="9802448at2"/>
<dbReference type="STRING" id="1848903.CCAND38_100017"/>
<keyword evidence="4" id="KW-0472">Membrane</keyword>
<dbReference type="InterPro" id="IPR000432">
    <property type="entry name" value="DNA_mismatch_repair_MutS_C"/>
</dbReference>
<keyword evidence="1" id="KW-0547">Nucleotide-binding</keyword>
<dbReference type="PANTHER" id="PTHR11361">
    <property type="entry name" value="DNA MISMATCH REPAIR PROTEIN MUTS FAMILY MEMBER"/>
    <property type="match status" value="1"/>
</dbReference>
<dbReference type="Gene3D" id="3.40.50.300">
    <property type="entry name" value="P-loop containing nucleotide triphosphate hydrolases"/>
    <property type="match status" value="1"/>
</dbReference>
<dbReference type="GO" id="GO:0006298">
    <property type="term" value="P:mismatch repair"/>
    <property type="evidence" value="ECO:0007669"/>
    <property type="project" value="InterPro"/>
</dbReference>
<reference evidence="8 9" key="1">
    <citation type="submission" date="2015-01" db="EMBL/GenBank/DDBJ databases">
        <authorList>
            <person name="MANFREDI Pablo"/>
        </authorList>
    </citation>
    <scope>NUCLEOTIDE SEQUENCE [LARGE SCALE GENOMIC DNA]</scope>
    <source>
        <strain evidence="6 9">CcD38</strain>
        <strain evidence="7 8">CcD93</strain>
    </source>
</reference>
<feature type="domain" description="DNA mismatch repair proteins mutS family" evidence="5">
    <location>
        <begin position="414"/>
        <end position="584"/>
    </location>
</feature>
<evidence type="ECO:0000313" key="8">
    <source>
        <dbReference type="Proteomes" id="UP000038200"/>
    </source>
</evidence>
<proteinExistence type="predicted"/>
<dbReference type="PANTHER" id="PTHR11361:SF99">
    <property type="entry name" value="DNA MISMATCH REPAIR PROTEIN"/>
    <property type="match status" value="1"/>
</dbReference>
<dbReference type="GO" id="GO:0030983">
    <property type="term" value="F:mismatched DNA binding"/>
    <property type="evidence" value="ECO:0007669"/>
    <property type="project" value="InterPro"/>
</dbReference>
<dbReference type="EMBL" id="CDOL01000135">
    <property type="protein sequence ID" value="CEN52213.1"/>
    <property type="molecule type" value="Genomic_DNA"/>
</dbReference>
<dbReference type="EMBL" id="CDOI01000002">
    <property type="protein sequence ID" value="CEN43338.1"/>
    <property type="molecule type" value="Genomic_DNA"/>
</dbReference>
<protein>
    <submittedName>
        <fullName evidence="7">MutS domain V protein</fullName>
    </submittedName>
</protein>
<evidence type="ECO:0000256" key="2">
    <source>
        <dbReference type="ARBA" id="ARBA00022840"/>
    </source>
</evidence>
<keyword evidence="2" id="KW-0067">ATP-binding</keyword>
<evidence type="ECO:0000313" key="9">
    <source>
        <dbReference type="Proteomes" id="UP000045051"/>
    </source>
</evidence>